<feature type="domain" description="Glycoside hydrolase family 2 immunoglobulin-like beta-sandwich" evidence="4">
    <location>
        <begin position="218"/>
        <end position="332"/>
    </location>
</feature>
<dbReference type="SUPFAM" id="SSF51445">
    <property type="entry name" value="(Trans)glycosidases"/>
    <property type="match status" value="1"/>
</dbReference>
<keyword evidence="8" id="KW-1185">Reference proteome</keyword>
<keyword evidence="2" id="KW-0378">Hydrolase</keyword>
<dbReference type="Pfam" id="PF18368">
    <property type="entry name" value="Ig_GlcNase"/>
    <property type="match status" value="1"/>
</dbReference>
<dbReference type="Pfam" id="PF22666">
    <property type="entry name" value="Glyco_hydro_2_N2"/>
    <property type="match status" value="1"/>
</dbReference>
<evidence type="ECO:0000256" key="3">
    <source>
        <dbReference type="ARBA" id="ARBA00023295"/>
    </source>
</evidence>
<dbReference type="Gene3D" id="3.20.20.80">
    <property type="entry name" value="Glycosidases"/>
    <property type="match status" value="1"/>
</dbReference>
<dbReference type="InterPro" id="IPR041351">
    <property type="entry name" value="Ig_GlcNase"/>
</dbReference>
<evidence type="ECO:0008006" key="9">
    <source>
        <dbReference type="Google" id="ProtNLM"/>
    </source>
</evidence>
<accession>A0AA38XER9</accession>
<evidence type="ECO:0000313" key="8">
    <source>
        <dbReference type="Proteomes" id="UP001172673"/>
    </source>
</evidence>
<evidence type="ECO:0000256" key="2">
    <source>
        <dbReference type="ARBA" id="ARBA00022801"/>
    </source>
</evidence>
<dbReference type="PANTHER" id="PTHR43536">
    <property type="entry name" value="MANNOSYLGLYCOPROTEIN ENDO-BETA-MANNOSIDASE"/>
    <property type="match status" value="1"/>
</dbReference>
<name>A0AA38XER9_9EURO</name>
<dbReference type="AlphaFoldDB" id="A0AA38XER9"/>
<sequence length="884" mass="97600">MHFSIIAAAVGAARLTASSPAASTNSTSILTTAGAQAVIPGWHLQSSNNVSQSVIALSNAGVDTSSWFRVGARGSVFAGLLESGVYNDTHLFFSNNLENAVDYSAYEIPWLYREEFALARQPNQHYFLQTNGITSRADIYVNGVQIASNKTQVGSYGGKKYEITNALTDGQNAILIVAYPTNYLRDFAMGYVDWNPYPPDNGTGVWRYVEMAQTGPVSLSDPRIKTDYEYTWRNAATVTVRIDATNNGDQAINATITAAIQGPKGSQVTTVSQPVSLPPGQSKTVSMITDLSNPQIWWPASWGSQPLYTVSVSASISNTISDTAPPRRFGIRHVSSYVNSYNDTAFNLNGYPFLVMGAGYAPDVFYRFDVNRTRSQIQRILDLGLNTIRLEGKQEQPELYDLADEMGLMIMAGWECCDKWEGWDYNEDADGVKWVDADYETANASMLHEAAMMQTHPSMLAFLIGSDYWPNDHATQVYVDALNKMDWPNPVIASAGKLGYPALLGPSGMKMDGPYDWVPPNYWYGDQLGAAFGFGSELGAGVGTPEISSLRKFLSAEDLDDLWQHPHKDLYHMSTNESSFYDRSIYNDGLYNRYGKPKSLEDYLRKAQMSDYEATRAEFEAYVAYKGNERPSTGLIYWMLQGAWPNLHWQLFDYYEQPMGSYYGVKVATRPEHVVYDYEQKAVWVTSNALNSSGMRNVSIDLIHLNGSSISKSTSSLDEAVPNGSSNVASVRGINSIHDVALLRLRLAGENNVTLSRNVYWLSKENDVMDWDNSTWYNTPVVKYANMTTLYTMTNATVSVSTKKSGSSATVTLENKSGMPAVFIRLGLVQGSAAVESAYWDDNYVTLFPHEKLDIGVKWRTGGAGSPSIVWDGVNVPSGKSSLG</sequence>
<dbReference type="Proteomes" id="UP001172673">
    <property type="component" value="Unassembled WGS sequence"/>
</dbReference>
<dbReference type="InterPro" id="IPR008979">
    <property type="entry name" value="Galactose-bd-like_sf"/>
</dbReference>
<dbReference type="Gene3D" id="2.60.40.10">
    <property type="entry name" value="Immunoglobulins"/>
    <property type="match status" value="3"/>
</dbReference>
<dbReference type="Gene3D" id="2.60.120.260">
    <property type="entry name" value="Galactose-binding domain-like"/>
    <property type="match status" value="1"/>
</dbReference>
<proteinExistence type="inferred from homology"/>
<organism evidence="7 8">
    <name type="scientific">Cladophialophora chaetospira</name>
    <dbReference type="NCBI Taxonomy" id="386627"/>
    <lineage>
        <taxon>Eukaryota</taxon>
        <taxon>Fungi</taxon>
        <taxon>Dikarya</taxon>
        <taxon>Ascomycota</taxon>
        <taxon>Pezizomycotina</taxon>
        <taxon>Eurotiomycetes</taxon>
        <taxon>Chaetothyriomycetidae</taxon>
        <taxon>Chaetothyriales</taxon>
        <taxon>Herpotrichiellaceae</taxon>
        <taxon>Cladophialophora</taxon>
    </lineage>
</organism>
<dbReference type="SUPFAM" id="SSF49785">
    <property type="entry name" value="Galactose-binding domain-like"/>
    <property type="match status" value="1"/>
</dbReference>
<evidence type="ECO:0000259" key="4">
    <source>
        <dbReference type="Pfam" id="PF00703"/>
    </source>
</evidence>
<gene>
    <name evidence="7" type="ORF">H2200_003732</name>
</gene>
<comment type="caution">
    <text evidence="7">The sequence shown here is derived from an EMBL/GenBank/DDBJ whole genome shotgun (WGS) entry which is preliminary data.</text>
</comment>
<feature type="domain" description="Beta-mannosidase-like galactose-binding" evidence="6">
    <location>
        <begin position="52"/>
        <end position="179"/>
    </location>
</feature>
<dbReference type="InterPro" id="IPR013783">
    <property type="entry name" value="Ig-like_fold"/>
</dbReference>
<reference evidence="7" key="1">
    <citation type="submission" date="2022-10" db="EMBL/GenBank/DDBJ databases">
        <title>Culturing micro-colonial fungi from biological soil crusts in the Mojave desert and describing Neophaeococcomyces mojavensis, and introducing the new genera and species Taxawa tesnikishii.</title>
        <authorList>
            <person name="Kurbessoian T."/>
            <person name="Stajich J.E."/>
        </authorList>
    </citation>
    <scope>NUCLEOTIDE SEQUENCE</scope>
    <source>
        <strain evidence="7">TK_41</strain>
    </source>
</reference>
<dbReference type="InterPro" id="IPR043534">
    <property type="entry name" value="EBDG/EBM"/>
</dbReference>
<dbReference type="Pfam" id="PF00703">
    <property type="entry name" value="Glyco_hydro_2"/>
    <property type="match status" value="1"/>
</dbReference>
<protein>
    <recommendedName>
        <fullName evidence="9">Exo-1,4-beta-D-glucosaminidase</fullName>
    </recommendedName>
</protein>
<dbReference type="InterPro" id="IPR017853">
    <property type="entry name" value="GH"/>
</dbReference>
<dbReference type="GO" id="GO:0004553">
    <property type="term" value="F:hydrolase activity, hydrolyzing O-glycosyl compounds"/>
    <property type="evidence" value="ECO:0007669"/>
    <property type="project" value="InterPro"/>
</dbReference>
<dbReference type="InterPro" id="IPR006102">
    <property type="entry name" value="Ig-like_GH2"/>
</dbReference>
<keyword evidence="3" id="KW-0326">Glycosidase</keyword>
<evidence type="ECO:0000259" key="6">
    <source>
        <dbReference type="Pfam" id="PF22666"/>
    </source>
</evidence>
<dbReference type="EMBL" id="JAPDRK010000005">
    <property type="protein sequence ID" value="KAJ9612135.1"/>
    <property type="molecule type" value="Genomic_DNA"/>
</dbReference>
<dbReference type="InterPro" id="IPR054593">
    <property type="entry name" value="Beta-mannosidase-like_N2"/>
</dbReference>
<evidence type="ECO:0000256" key="1">
    <source>
        <dbReference type="ARBA" id="ARBA00007401"/>
    </source>
</evidence>
<comment type="similarity">
    <text evidence="1">Belongs to the glycosyl hydrolase 2 family.</text>
</comment>
<evidence type="ECO:0000313" key="7">
    <source>
        <dbReference type="EMBL" id="KAJ9612135.1"/>
    </source>
</evidence>
<evidence type="ECO:0000259" key="5">
    <source>
        <dbReference type="Pfam" id="PF18368"/>
    </source>
</evidence>
<dbReference type="InterPro" id="IPR036156">
    <property type="entry name" value="Beta-gal/glucu_dom_sf"/>
</dbReference>
<feature type="domain" description="Exo-beta-D-glucosaminidase Ig-fold" evidence="5">
    <location>
        <begin position="776"/>
        <end position="876"/>
    </location>
</feature>
<dbReference type="PANTHER" id="PTHR43536:SF1">
    <property type="entry name" value="MANNOSYLGLYCOPROTEIN ENDO-BETA-MANNOSIDASE"/>
    <property type="match status" value="1"/>
</dbReference>
<dbReference type="GO" id="GO:0005975">
    <property type="term" value="P:carbohydrate metabolic process"/>
    <property type="evidence" value="ECO:0007669"/>
    <property type="project" value="InterPro"/>
</dbReference>
<dbReference type="SUPFAM" id="SSF49303">
    <property type="entry name" value="beta-Galactosidase/glucuronidase domain"/>
    <property type="match status" value="3"/>
</dbReference>